<evidence type="ECO:0000313" key="2">
    <source>
        <dbReference type="EMBL" id="GAE53686.1"/>
    </source>
</evidence>
<comment type="caution">
    <text evidence="2">The sequence shown here is derived from an EMBL/GenBank/DDBJ whole genome shotgun (WGS) entry which is preliminary data.</text>
</comment>
<gene>
    <name evidence="2" type="ORF">XPR_0321</name>
</gene>
<evidence type="ECO:0000256" key="1">
    <source>
        <dbReference type="SAM" id="MobiDB-lite"/>
    </source>
</evidence>
<feature type="compositionally biased region" description="Pro residues" evidence="1">
    <location>
        <begin position="81"/>
        <end position="90"/>
    </location>
</feature>
<proteinExistence type="predicted"/>
<accession>W4SAZ5</accession>
<protein>
    <submittedName>
        <fullName evidence="2">Uncharacterized protein</fullName>
    </submittedName>
</protein>
<dbReference type="EMBL" id="BAVC01000021">
    <property type="protein sequence ID" value="GAE53686.1"/>
    <property type="molecule type" value="Genomic_DNA"/>
</dbReference>
<feature type="region of interest" description="Disordered" evidence="1">
    <location>
        <begin position="31"/>
        <end position="95"/>
    </location>
</feature>
<name>W4SAZ5_9XANT</name>
<evidence type="ECO:0000313" key="3">
    <source>
        <dbReference type="Proteomes" id="UP000019084"/>
    </source>
</evidence>
<reference evidence="2 3" key="1">
    <citation type="submission" date="2014-01" db="EMBL/GenBank/DDBJ databases">
        <title>Genome sequence and analysis of Xanthomonas arboricola pv. pruni.</title>
        <authorList>
            <person name="Fujikawa T."/>
            <person name="Nakazono-Nagaoka E."/>
        </authorList>
    </citation>
    <scope>NUCLEOTIDE SEQUENCE [LARGE SCALE GENOMIC DNA]</scope>
    <source>
        <strain evidence="3">MAFF 301420</strain>
    </source>
</reference>
<organism evidence="2 3">
    <name type="scientific">Xanthomonas arboricola pv. pruni MAFF 301420</name>
    <dbReference type="NCBI Taxonomy" id="1418095"/>
    <lineage>
        <taxon>Bacteria</taxon>
        <taxon>Pseudomonadati</taxon>
        <taxon>Pseudomonadota</taxon>
        <taxon>Gammaproteobacteria</taxon>
        <taxon>Lysobacterales</taxon>
        <taxon>Lysobacteraceae</taxon>
        <taxon>Xanthomonas</taxon>
    </lineage>
</organism>
<sequence>MNRSLYRTRIKFCGMTRAGQVRHRQLGIAPAPADDAHLPPRRVAPAVRGGSSPHAGCGRTGAGRRQRKWRHGSRQDGWPAMIPPRSPQPPSSIAMDAGDLAHARLEKSPHGLIPQAIGRVAAWATMEHDPNDR</sequence>
<dbReference type="AlphaFoldDB" id="W4SAZ5"/>
<dbReference type="Proteomes" id="UP000019084">
    <property type="component" value="Unassembled WGS sequence"/>
</dbReference>
<feature type="compositionally biased region" description="Basic residues" evidence="1">
    <location>
        <begin position="62"/>
        <end position="72"/>
    </location>
</feature>